<proteinExistence type="predicted"/>
<accession>A0ACC2N322</accession>
<protein>
    <submittedName>
        <fullName evidence="1">Uncharacterized protein</fullName>
    </submittedName>
</protein>
<gene>
    <name evidence="1" type="ORF">QAD02_007205</name>
</gene>
<comment type="caution">
    <text evidence="1">The sequence shown here is derived from an EMBL/GenBank/DDBJ whole genome shotgun (WGS) entry which is preliminary data.</text>
</comment>
<evidence type="ECO:0000313" key="2">
    <source>
        <dbReference type="Proteomes" id="UP001239111"/>
    </source>
</evidence>
<dbReference type="EMBL" id="CM056744">
    <property type="protein sequence ID" value="KAJ8665543.1"/>
    <property type="molecule type" value="Genomic_DNA"/>
</dbReference>
<evidence type="ECO:0000313" key="1">
    <source>
        <dbReference type="EMBL" id="KAJ8665543.1"/>
    </source>
</evidence>
<sequence length="233" mass="26301">MYQKRVSRSEAMNMVQSNYKIEFEKAAGYSIYDNESLDFATNPYINKRDLFDNKDIFLLLNHAEVDQIDDEYPETVSQAKASNDDKSNNSHTKQDTTSSGQEPRVNDQTNHPQTQTDHQIHPNSSNLNTHPTNTLQALRNNAAFNNMSKADQKAAFRSRVTLNRIAANRRKIADQIYPGMGNRPSKKTKLSADNLTQSGTEYLPHYTNVNSLVTNNTNSLSNNSNSLSNNTHT</sequence>
<name>A0ACC2N322_9HYME</name>
<dbReference type="Proteomes" id="UP001239111">
    <property type="component" value="Chromosome 4"/>
</dbReference>
<keyword evidence="2" id="KW-1185">Reference proteome</keyword>
<organism evidence="1 2">
    <name type="scientific">Eretmocerus hayati</name>
    <dbReference type="NCBI Taxonomy" id="131215"/>
    <lineage>
        <taxon>Eukaryota</taxon>
        <taxon>Metazoa</taxon>
        <taxon>Ecdysozoa</taxon>
        <taxon>Arthropoda</taxon>
        <taxon>Hexapoda</taxon>
        <taxon>Insecta</taxon>
        <taxon>Pterygota</taxon>
        <taxon>Neoptera</taxon>
        <taxon>Endopterygota</taxon>
        <taxon>Hymenoptera</taxon>
        <taxon>Apocrita</taxon>
        <taxon>Proctotrupomorpha</taxon>
        <taxon>Chalcidoidea</taxon>
        <taxon>Aphelinidae</taxon>
        <taxon>Aphelininae</taxon>
        <taxon>Eretmocerus</taxon>
    </lineage>
</organism>
<reference evidence="1" key="1">
    <citation type="submission" date="2023-04" db="EMBL/GenBank/DDBJ databases">
        <title>A chromosome-level genome assembly of the parasitoid wasp Eretmocerus hayati.</title>
        <authorList>
            <person name="Zhong Y."/>
            <person name="Liu S."/>
            <person name="Liu Y."/>
        </authorList>
    </citation>
    <scope>NUCLEOTIDE SEQUENCE</scope>
    <source>
        <strain evidence="1">ZJU_SS_LIU_2023</strain>
    </source>
</reference>